<dbReference type="PANTHER" id="PTHR11271:SF6">
    <property type="entry name" value="GUANINE DEAMINASE"/>
    <property type="match status" value="1"/>
</dbReference>
<dbReference type="KEGG" id="tdl:TDEL_0E00550"/>
<gene>
    <name evidence="10" type="primary">TDEL0E00550</name>
    <name evidence="10" type="ORF">TDEL_0E00550</name>
</gene>
<dbReference type="HOGENOM" id="CLU_012358_0_0_1"/>
<dbReference type="GO" id="GO:0005829">
    <property type="term" value="C:cytosol"/>
    <property type="evidence" value="ECO:0007669"/>
    <property type="project" value="TreeGrafter"/>
</dbReference>
<dbReference type="eggNOG" id="KOG3968">
    <property type="taxonomic scope" value="Eukaryota"/>
</dbReference>
<evidence type="ECO:0000256" key="5">
    <source>
        <dbReference type="ARBA" id="ARBA00022833"/>
    </source>
</evidence>
<evidence type="ECO:0000256" key="6">
    <source>
        <dbReference type="ARBA" id="ARBA00051148"/>
    </source>
</evidence>
<dbReference type="UniPathway" id="UPA00603">
    <property type="reaction ID" value="UER00660"/>
</dbReference>
<comment type="cofactor">
    <cofactor evidence="8">
        <name>Zn(2+)</name>
        <dbReference type="ChEBI" id="CHEBI:29105"/>
    </cofactor>
    <text evidence="8">Binds 1 zinc ion per subunit.</text>
</comment>
<dbReference type="InterPro" id="IPR032466">
    <property type="entry name" value="Metal_Hydrolase"/>
</dbReference>
<reference evidence="10 11" key="1">
    <citation type="journal article" date="2011" name="Proc. Natl. Acad. Sci. U.S.A.">
        <title>Evolutionary erosion of yeast sex chromosomes by mating-type switching accidents.</title>
        <authorList>
            <person name="Gordon J.L."/>
            <person name="Armisen D."/>
            <person name="Proux-Wera E."/>
            <person name="Oheigeartaigh S.S."/>
            <person name="Byrne K.P."/>
            <person name="Wolfe K.H."/>
        </authorList>
    </citation>
    <scope>NUCLEOTIDE SEQUENCE [LARGE SCALE GENOMIC DNA]</scope>
    <source>
        <strain evidence="11">ATCC 10662 / CBS 1146 / NBRC 0425 / NCYC 2629 / NRRL Y-866</strain>
    </source>
</reference>
<feature type="domain" description="Amidohydrolase-related" evidence="9">
    <location>
        <begin position="118"/>
        <end position="502"/>
    </location>
</feature>
<dbReference type="GO" id="GO:0006147">
    <property type="term" value="P:guanine catabolic process"/>
    <property type="evidence" value="ECO:0007669"/>
    <property type="project" value="UniProtKB-UniRule"/>
</dbReference>
<dbReference type="GeneID" id="11503699"/>
<dbReference type="InterPro" id="IPR011059">
    <property type="entry name" value="Metal-dep_hydrolase_composite"/>
</dbReference>
<dbReference type="InterPro" id="IPR014311">
    <property type="entry name" value="Guanine_deaminase"/>
</dbReference>
<name>G8ZUK4_TORDE</name>
<dbReference type="FunCoup" id="G8ZUK4">
    <property type="interactions" value="160"/>
</dbReference>
<dbReference type="GO" id="GO:0008892">
    <property type="term" value="F:guanine deaminase activity"/>
    <property type="evidence" value="ECO:0007669"/>
    <property type="project" value="UniProtKB-UniRule"/>
</dbReference>
<dbReference type="InterPro" id="IPR051607">
    <property type="entry name" value="Metallo-dep_hydrolases"/>
</dbReference>
<evidence type="ECO:0000256" key="2">
    <source>
        <dbReference type="ARBA" id="ARBA00006745"/>
    </source>
</evidence>
<evidence type="ECO:0000256" key="1">
    <source>
        <dbReference type="ARBA" id="ARBA00004984"/>
    </source>
</evidence>
<accession>G8ZUK4</accession>
<dbReference type="FunFam" id="3.20.20.140:FF:000022">
    <property type="entry name" value="Guanine deaminase"/>
    <property type="match status" value="1"/>
</dbReference>
<evidence type="ECO:0000313" key="11">
    <source>
        <dbReference type="Proteomes" id="UP000005627"/>
    </source>
</evidence>
<evidence type="ECO:0000256" key="3">
    <source>
        <dbReference type="ARBA" id="ARBA00022723"/>
    </source>
</evidence>
<keyword evidence="11" id="KW-1185">Reference proteome</keyword>
<dbReference type="AlphaFoldDB" id="G8ZUK4"/>
<dbReference type="GO" id="GO:0008270">
    <property type="term" value="F:zinc ion binding"/>
    <property type="evidence" value="ECO:0007669"/>
    <property type="project" value="UniProtKB-UniRule"/>
</dbReference>
<dbReference type="SUPFAM" id="SSF51556">
    <property type="entry name" value="Metallo-dependent hydrolases"/>
    <property type="match status" value="1"/>
</dbReference>
<dbReference type="EMBL" id="HE616746">
    <property type="protein sequence ID" value="CCE92298.1"/>
    <property type="molecule type" value="Genomic_DNA"/>
</dbReference>
<keyword evidence="3 8" id="KW-0479">Metal-binding</keyword>
<dbReference type="OrthoDB" id="194468at2759"/>
<dbReference type="RefSeq" id="XP_003681509.1">
    <property type="nucleotide sequence ID" value="XM_003681461.1"/>
</dbReference>
<evidence type="ECO:0000313" key="10">
    <source>
        <dbReference type="EMBL" id="CCE92298.1"/>
    </source>
</evidence>
<organism evidence="10 11">
    <name type="scientific">Torulaspora delbrueckii</name>
    <name type="common">Yeast</name>
    <name type="synonym">Candida colliculosa</name>
    <dbReference type="NCBI Taxonomy" id="4950"/>
    <lineage>
        <taxon>Eukaryota</taxon>
        <taxon>Fungi</taxon>
        <taxon>Dikarya</taxon>
        <taxon>Ascomycota</taxon>
        <taxon>Saccharomycotina</taxon>
        <taxon>Saccharomycetes</taxon>
        <taxon>Saccharomycetales</taxon>
        <taxon>Saccharomycetaceae</taxon>
        <taxon>Torulaspora</taxon>
    </lineage>
</organism>
<dbReference type="EC" id="3.5.4.3" evidence="8"/>
<keyword evidence="4 8" id="KW-0378">Hydrolase</keyword>
<comment type="catalytic activity">
    <reaction evidence="6 8">
        <text>guanine + H2O + H(+) = xanthine + NH4(+)</text>
        <dbReference type="Rhea" id="RHEA:14665"/>
        <dbReference type="ChEBI" id="CHEBI:15377"/>
        <dbReference type="ChEBI" id="CHEBI:15378"/>
        <dbReference type="ChEBI" id="CHEBI:16235"/>
        <dbReference type="ChEBI" id="CHEBI:17712"/>
        <dbReference type="ChEBI" id="CHEBI:28938"/>
        <dbReference type="EC" id="3.5.4.3"/>
    </reaction>
</comment>
<dbReference type="NCBIfam" id="TIGR02967">
    <property type="entry name" value="guan_deamin"/>
    <property type="match status" value="1"/>
</dbReference>
<dbReference type="STRING" id="1076872.G8ZUK4"/>
<comment type="function">
    <text evidence="7 8">Catalyzes the hydrolytic deamination of guanine, producing xanthine and ammonia.</text>
</comment>
<dbReference type="Gene3D" id="3.20.20.140">
    <property type="entry name" value="Metal-dependent hydrolases"/>
    <property type="match status" value="1"/>
</dbReference>
<comment type="similarity">
    <text evidence="2 8">Belongs to the metallo-dependent hydrolases superfamily. ATZ/TRZ family.</text>
</comment>
<evidence type="ECO:0000256" key="7">
    <source>
        <dbReference type="ARBA" id="ARBA00056079"/>
    </source>
</evidence>
<sequence>MSDISVILTSYLSVISSRVLKQNNDYPTQEIRFNAPMISIDQVHRFTVFYGTFIDCPELGQLRIRYNTCVGVPLRGEQKGSIQFVKESSDPVADAINYDSTLLNNEVNLVSSGSGFFFPGFVDTHIHASQYPNAGIFGNSTLLKWLETYTFPLEASLHDLETANVVYETVVRRTLSNGTTTAAYYATIDPKSTKLMARICSSRNQRALIGKVCMDQNSPGFYVESTDSCLRGCQEVVDYLQNELNDSKVAPILTPRFAPSCSRDLMTQLAAMAAKDDLHIQTHLSESISEVEWVKSLFPECETYTQVYDRFKLITEKTVLAHCIHLTDAEAKLIKSRKAGISHCPISNSSLTSGECRVRWLLDQGLKVGLGTDVSGGFTCSVLATARHAHLVSRHLAMKEQDPELREHLKLSVPELLYLSTMGGADALNMGDQIGSFDVGKQFDAQLIGLESSGSNVDVFTWQRPGAKASKTSPPLLTNEDLIAKWFFNGDDRNVTGVWVDGMLSHST</sequence>
<dbReference type="InParanoid" id="G8ZUK4"/>
<proteinExistence type="inferred from homology"/>
<evidence type="ECO:0000256" key="4">
    <source>
        <dbReference type="ARBA" id="ARBA00022801"/>
    </source>
</evidence>
<evidence type="ECO:0000256" key="8">
    <source>
        <dbReference type="RuleBase" id="RU366009"/>
    </source>
</evidence>
<dbReference type="Pfam" id="PF01979">
    <property type="entry name" value="Amidohydro_1"/>
    <property type="match status" value="1"/>
</dbReference>
<protein>
    <recommendedName>
        <fullName evidence="8">Guanine deaminase</fullName>
        <shortName evidence="8">Guanase</shortName>
        <ecNumber evidence="8">3.5.4.3</ecNumber>
    </recommendedName>
    <alternativeName>
        <fullName evidence="8">Guanine aminohydrolase</fullName>
    </alternativeName>
</protein>
<dbReference type="PANTHER" id="PTHR11271">
    <property type="entry name" value="GUANINE DEAMINASE"/>
    <property type="match status" value="1"/>
</dbReference>
<comment type="pathway">
    <text evidence="1 8">Purine metabolism; guanine degradation; xanthine from guanine: step 1/1.</text>
</comment>
<evidence type="ECO:0000259" key="9">
    <source>
        <dbReference type="Pfam" id="PF01979"/>
    </source>
</evidence>
<keyword evidence="5 8" id="KW-0862">Zinc</keyword>
<dbReference type="Proteomes" id="UP000005627">
    <property type="component" value="Chromosome 5"/>
</dbReference>
<dbReference type="Gene3D" id="2.30.40.10">
    <property type="entry name" value="Urease, subunit C, domain 1"/>
    <property type="match status" value="1"/>
</dbReference>
<dbReference type="InterPro" id="IPR006680">
    <property type="entry name" value="Amidohydro-rel"/>
</dbReference>